<accession>A0A1H5WIT5</accession>
<evidence type="ECO:0000256" key="2">
    <source>
        <dbReference type="ARBA" id="ARBA00022723"/>
    </source>
</evidence>
<dbReference type="AlphaFoldDB" id="A0A1H5WIT5"/>
<keyword evidence="5" id="KW-0482">Metalloprotease</keyword>
<dbReference type="OrthoDB" id="9802958at2"/>
<dbReference type="PANTHER" id="PTHR34858">
    <property type="entry name" value="CYSO-CYSTEINE PEPTIDASE"/>
    <property type="match status" value="1"/>
</dbReference>
<dbReference type="Pfam" id="PF14464">
    <property type="entry name" value="Prok-JAB"/>
    <property type="match status" value="1"/>
</dbReference>
<dbReference type="FunFam" id="3.40.140.10:FF:000085">
    <property type="entry name" value="Mov34/MPN/PAD-1 family protein"/>
    <property type="match status" value="1"/>
</dbReference>
<dbReference type="InterPro" id="IPR000555">
    <property type="entry name" value="JAMM/MPN+_dom"/>
</dbReference>
<dbReference type="SMART" id="SM00232">
    <property type="entry name" value="JAB_MPN"/>
    <property type="match status" value="1"/>
</dbReference>
<evidence type="ECO:0000313" key="7">
    <source>
        <dbReference type="EMBL" id="SEF99253.1"/>
    </source>
</evidence>
<organism evidence="7 8">
    <name type="scientific">Bryocella elongata</name>
    <dbReference type="NCBI Taxonomy" id="863522"/>
    <lineage>
        <taxon>Bacteria</taxon>
        <taxon>Pseudomonadati</taxon>
        <taxon>Acidobacteriota</taxon>
        <taxon>Terriglobia</taxon>
        <taxon>Terriglobales</taxon>
        <taxon>Acidobacteriaceae</taxon>
        <taxon>Bryocella</taxon>
    </lineage>
</organism>
<protein>
    <submittedName>
        <fullName evidence="7">Proteasome lid subunit RPN8/RPN11, contains Jab1/MPN metalloenzyme (JAMM) motif</fullName>
    </submittedName>
</protein>
<keyword evidence="7" id="KW-0647">Proteasome</keyword>
<evidence type="ECO:0000256" key="5">
    <source>
        <dbReference type="ARBA" id="ARBA00023049"/>
    </source>
</evidence>
<evidence type="ECO:0000256" key="1">
    <source>
        <dbReference type="ARBA" id="ARBA00022670"/>
    </source>
</evidence>
<evidence type="ECO:0000313" key="8">
    <source>
        <dbReference type="Proteomes" id="UP000236728"/>
    </source>
</evidence>
<dbReference type="GO" id="GO:0008235">
    <property type="term" value="F:metalloexopeptidase activity"/>
    <property type="evidence" value="ECO:0007669"/>
    <property type="project" value="TreeGrafter"/>
</dbReference>
<keyword evidence="1" id="KW-0645">Protease</keyword>
<dbReference type="Proteomes" id="UP000236728">
    <property type="component" value="Unassembled WGS sequence"/>
</dbReference>
<dbReference type="GO" id="GO:0008270">
    <property type="term" value="F:zinc ion binding"/>
    <property type="evidence" value="ECO:0007669"/>
    <property type="project" value="TreeGrafter"/>
</dbReference>
<reference evidence="7 8" key="1">
    <citation type="submission" date="2016-10" db="EMBL/GenBank/DDBJ databases">
        <authorList>
            <person name="de Groot N.N."/>
        </authorList>
    </citation>
    <scope>NUCLEOTIDE SEQUENCE [LARGE SCALE GENOMIC DNA]</scope>
    <source>
        <strain evidence="7 8">DSM 22489</strain>
    </source>
</reference>
<gene>
    <name evidence="7" type="ORF">SAMN05421819_1596</name>
</gene>
<dbReference type="CDD" id="cd08070">
    <property type="entry name" value="MPN_like"/>
    <property type="match status" value="1"/>
</dbReference>
<feature type="domain" description="MPN" evidence="6">
    <location>
        <begin position="4"/>
        <end position="148"/>
    </location>
</feature>
<dbReference type="GO" id="GO:0000502">
    <property type="term" value="C:proteasome complex"/>
    <property type="evidence" value="ECO:0007669"/>
    <property type="project" value="UniProtKB-KW"/>
</dbReference>
<sequence length="156" mass="17194">MSTLHIPQSLYDQLRAHGEETYPNECCGIMLGKASAHSETGEDESLSVQQLIRAGNTRTDSAHNRYHIAPQELLKAQREARNAGLDIVGFYHSHPDHPAQWSITDFNEAHWFGCAYVITSVDGDKTTGTAQITNSFLLTGSTEEDKTFASQSIEVA</sequence>
<dbReference type="PANTHER" id="PTHR34858:SF1">
    <property type="entry name" value="CYSO-CYSTEINE PEPTIDASE"/>
    <property type="match status" value="1"/>
</dbReference>
<dbReference type="RefSeq" id="WP_103932509.1">
    <property type="nucleotide sequence ID" value="NZ_FNVA01000002.1"/>
</dbReference>
<evidence type="ECO:0000256" key="3">
    <source>
        <dbReference type="ARBA" id="ARBA00022801"/>
    </source>
</evidence>
<dbReference type="SUPFAM" id="SSF102712">
    <property type="entry name" value="JAB1/MPN domain"/>
    <property type="match status" value="1"/>
</dbReference>
<dbReference type="Gene3D" id="3.40.140.10">
    <property type="entry name" value="Cytidine Deaminase, domain 2"/>
    <property type="match status" value="1"/>
</dbReference>
<name>A0A1H5WIT5_9BACT</name>
<evidence type="ECO:0000256" key="4">
    <source>
        <dbReference type="ARBA" id="ARBA00022833"/>
    </source>
</evidence>
<dbReference type="InterPro" id="IPR051929">
    <property type="entry name" value="VirAsm_ModProt"/>
</dbReference>
<evidence type="ECO:0000259" key="6">
    <source>
        <dbReference type="PROSITE" id="PS50249"/>
    </source>
</evidence>
<keyword evidence="2" id="KW-0479">Metal-binding</keyword>
<dbReference type="GO" id="GO:0006508">
    <property type="term" value="P:proteolysis"/>
    <property type="evidence" value="ECO:0007669"/>
    <property type="project" value="UniProtKB-KW"/>
</dbReference>
<keyword evidence="4" id="KW-0862">Zinc</keyword>
<dbReference type="InterPro" id="IPR037518">
    <property type="entry name" value="MPN"/>
</dbReference>
<dbReference type="EMBL" id="FNVA01000002">
    <property type="protein sequence ID" value="SEF99253.1"/>
    <property type="molecule type" value="Genomic_DNA"/>
</dbReference>
<keyword evidence="3" id="KW-0378">Hydrolase</keyword>
<dbReference type="InterPro" id="IPR028090">
    <property type="entry name" value="JAB_dom_prok"/>
</dbReference>
<keyword evidence="8" id="KW-1185">Reference proteome</keyword>
<dbReference type="PROSITE" id="PS50249">
    <property type="entry name" value="MPN"/>
    <property type="match status" value="1"/>
</dbReference>
<proteinExistence type="predicted"/>